<evidence type="ECO:0000259" key="7">
    <source>
        <dbReference type="PROSITE" id="PS51202"/>
    </source>
</evidence>
<feature type="domain" description="RCK C-terminal" evidence="7">
    <location>
        <begin position="227"/>
        <end position="311"/>
    </location>
</feature>
<keyword evidence="4" id="KW-0677">Repeat</keyword>
<dbReference type="PROSITE" id="PS51202">
    <property type="entry name" value="RCK_C"/>
    <property type="match status" value="2"/>
</dbReference>
<keyword evidence="3" id="KW-0812">Transmembrane</keyword>
<dbReference type="InterPro" id="IPR006037">
    <property type="entry name" value="RCK_C"/>
</dbReference>
<dbReference type="Pfam" id="PF02080">
    <property type="entry name" value="TrkA_C"/>
    <property type="match status" value="2"/>
</dbReference>
<name>A0A418SDB3_9RHOB</name>
<protein>
    <recommendedName>
        <fullName evidence="7">RCK C-terminal domain-containing protein</fullName>
    </recommendedName>
</protein>
<evidence type="ECO:0000256" key="5">
    <source>
        <dbReference type="ARBA" id="ARBA00022989"/>
    </source>
</evidence>
<dbReference type="InterPro" id="IPR036721">
    <property type="entry name" value="RCK_C_sf"/>
</dbReference>
<dbReference type="GO" id="GO:0005886">
    <property type="term" value="C:plasma membrane"/>
    <property type="evidence" value="ECO:0007669"/>
    <property type="project" value="TreeGrafter"/>
</dbReference>
<dbReference type="InterPro" id="IPR004680">
    <property type="entry name" value="Cit_transptr-like_dom"/>
</dbReference>
<dbReference type="Gene3D" id="3.30.70.1450">
    <property type="entry name" value="Regulator of K+ conductance, C-terminal domain"/>
    <property type="match status" value="2"/>
</dbReference>
<keyword evidence="2" id="KW-0813">Transport</keyword>
<keyword evidence="5" id="KW-1133">Transmembrane helix</keyword>
<reference evidence="8 9" key="1">
    <citation type="submission" date="2020-08" db="EMBL/GenBank/DDBJ databases">
        <title>Genome sequence of Rhodobacteraceae bacterium Lw-13e.</title>
        <authorList>
            <person name="Poehlein A."/>
            <person name="Wolter L."/>
            <person name="Daniel R."/>
            <person name="Brinkhoff T."/>
        </authorList>
    </citation>
    <scope>NUCLEOTIDE SEQUENCE [LARGE SCALE GENOMIC DNA]</scope>
    <source>
        <strain evidence="8 9">Lw-13e</strain>
        <plasmid evidence="8 9">p49</plasmid>
    </source>
</reference>
<dbReference type="PANTHER" id="PTHR43652">
    <property type="entry name" value="BASIC AMINO ACID ANTIPORTER YFCC-RELATED"/>
    <property type="match status" value="1"/>
</dbReference>
<organism evidence="8 9">
    <name type="scientific">Pseudooceanicola algae</name>
    <dbReference type="NCBI Taxonomy" id="1537215"/>
    <lineage>
        <taxon>Bacteria</taxon>
        <taxon>Pseudomonadati</taxon>
        <taxon>Pseudomonadota</taxon>
        <taxon>Alphaproteobacteria</taxon>
        <taxon>Rhodobacterales</taxon>
        <taxon>Paracoccaceae</taxon>
        <taxon>Pseudooceanicola</taxon>
    </lineage>
</organism>
<gene>
    <name evidence="8" type="ORF">PSAL_038270</name>
</gene>
<keyword evidence="6" id="KW-0472">Membrane</keyword>
<accession>A0A418SDB3</accession>
<evidence type="ECO:0000313" key="9">
    <source>
        <dbReference type="Proteomes" id="UP000283786"/>
    </source>
</evidence>
<dbReference type="InterPro" id="IPR051679">
    <property type="entry name" value="DASS-Related_Transporters"/>
</dbReference>
<dbReference type="AlphaFoldDB" id="A0A418SDB3"/>
<keyword evidence="8" id="KW-0614">Plasmid</keyword>
<evidence type="ECO:0000256" key="6">
    <source>
        <dbReference type="ARBA" id="ARBA00023136"/>
    </source>
</evidence>
<dbReference type="PROSITE" id="PS01271">
    <property type="entry name" value="NA_SULFATE"/>
    <property type="match status" value="1"/>
</dbReference>
<feature type="domain" description="RCK C-terminal" evidence="7">
    <location>
        <begin position="312"/>
        <end position="396"/>
    </location>
</feature>
<evidence type="ECO:0000256" key="4">
    <source>
        <dbReference type="ARBA" id="ARBA00022737"/>
    </source>
</evidence>
<dbReference type="GO" id="GO:0008324">
    <property type="term" value="F:monoatomic cation transmembrane transporter activity"/>
    <property type="evidence" value="ECO:0007669"/>
    <property type="project" value="InterPro"/>
</dbReference>
<dbReference type="EMBL" id="CP060439">
    <property type="protein sequence ID" value="QPM92563.1"/>
    <property type="molecule type" value="Genomic_DNA"/>
</dbReference>
<dbReference type="KEGG" id="palw:PSAL_038270"/>
<dbReference type="Pfam" id="PF03600">
    <property type="entry name" value="CitMHS"/>
    <property type="match status" value="1"/>
</dbReference>
<comment type="subcellular location">
    <subcellularLocation>
        <location evidence="1">Membrane</location>
        <topology evidence="1">Multi-pass membrane protein</topology>
    </subcellularLocation>
</comment>
<dbReference type="InterPro" id="IPR031312">
    <property type="entry name" value="Na/sul_symport_CS"/>
</dbReference>
<dbReference type="GO" id="GO:0006813">
    <property type="term" value="P:potassium ion transport"/>
    <property type="evidence" value="ECO:0007669"/>
    <property type="project" value="InterPro"/>
</dbReference>
<sequence length="605" mass="64951">MAFLIPGLIPDLTGRLIGGMTGEAALCLLVVLVMFVMFVRETYPTEVVALGGVSVMLILGLLPYDRGLQVLSNPAPWTIAAMFLIMGALVRTGALETFTQVASRQATRRPKLALAGMFGFVIAASAIVSNTPVVVVMIPVFVQLARALGIMPSKLLIPLSYAAIVGGTMTLIGTSTNLLVDGVARAQGLEPFSIFEVTPIGIIVVAWAMFYLFVAGRWLLPDRDSMATMLSSRSKMKFFTEAVVPPESNLIGREVTGVQLFKREGVRLIDVVRGDDSLRHSLKGVELQVGDRVVLRTEMTELLSLQRDKSLKRVDQVSAVETTTVEVLITPGCRMVGHSLGSMRLRRRYGVYPLAAHRRNQNIGQQLDQLVVRVGDTLLLEGAPADIKRLANDMDMVDVGQPTDRAYRRSHAPIAILALLSIVVLAAFGVAPILALSIIAVAVVLLTRCIDSDEAFEFIDGRLLAMIFAMLAIGQALDQTGAVTLIVQGLTPVLSNLPVFLVVWAIYLLTSVLTELVSNNAVAVVVTPIAIGLAQAMGVDPRPLVIAVMVAASASFATPIGYQTNMLVYGPGGYKFTDFLRVGVPLNLSMGLIVSAVIPLIWPLS</sequence>
<dbReference type="SUPFAM" id="SSF116726">
    <property type="entry name" value="TrkA C-terminal domain-like"/>
    <property type="match status" value="2"/>
</dbReference>
<dbReference type="PANTHER" id="PTHR43652:SF2">
    <property type="entry name" value="BASIC AMINO ACID ANTIPORTER YFCC-RELATED"/>
    <property type="match status" value="1"/>
</dbReference>
<dbReference type="Proteomes" id="UP000283786">
    <property type="component" value="Plasmid p49"/>
</dbReference>
<evidence type="ECO:0000256" key="3">
    <source>
        <dbReference type="ARBA" id="ARBA00022692"/>
    </source>
</evidence>
<evidence type="ECO:0000256" key="1">
    <source>
        <dbReference type="ARBA" id="ARBA00004141"/>
    </source>
</evidence>
<evidence type="ECO:0000256" key="2">
    <source>
        <dbReference type="ARBA" id="ARBA00022448"/>
    </source>
</evidence>
<keyword evidence="9" id="KW-1185">Reference proteome</keyword>
<evidence type="ECO:0000313" key="8">
    <source>
        <dbReference type="EMBL" id="QPM92563.1"/>
    </source>
</evidence>
<proteinExistence type="predicted"/>
<geneLocation type="plasmid" evidence="8 9">
    <name>p49</name>
</geneLocation>